<keyword evidence="2" id="KW-1185">Reference proteome</keyword>
<evidence type="ECO:0000313" key="1">
    <source>
        <dbReference type="EMBL" id="KZP27111.1"/>
    </source>
</evidence>
<dbReference type="AlphaFoldDB" id="A0A166QG47"/>
<sequence length="176" mass="19343">MSAMVLMHDEEICPIAVQISAPAPPDFCCRRTYYSSDLTSQFGFRGELNPGPVQGGGKWRGRYVRDGEPNSRSAIPIQSVCNSEQAPTSAANDNSNVVRLAKTLTPKDLATVAHIARYIVDSIAKPAPPCRILQDEHVYVNFKSMIAYGAERSTEKDKLSPELLDLSRVDEVQCSK</sequence>
<gene>
    <name evidence="1" type="ORF">FIBSPDRAFT_886724</name>
</gene>
<reference evidence="1 2" key="1">
    <citation type="journal article" date="2016" name="Mol. Biol. Evol.">
        <title>Comparative Genomics of Early-Diverging Mushroom-Forming Fungi Provides Insights into the Origins of Lignocellulose Decay Capabilities.</title>
        <authorList>
            <person name="Nagy L.G."/>
            <person name="Riley R."/>
            <person name="Tritt A."/>
            <person name="Adam C."/>
            <person name="Daum C."/>
            <person name="Floudas D."/>
            <person name="Sun H."/>
            <person name="Yadav J.S."/>
            <person name="Pangilinan J."/>
            <person name="Larsson K.H."/>
            <person name="Matsuura K."/>
            <person name="Barry K."/>
            <person name="Labutti K."/>
            <person name="Kuo R."/>
            <person name="Ohm R.A."/>
            <person name="Bhattacharya S.S."/>
            <person name="Shirouzu T."/>
            <person name="Yoshinaga Y."/>
            <person name="Martin F.M."/>
            <person name="Grigoriev I.V."/>
            <person name="Hibbett D.S."/>
        </authorList>
    </citation>
    <scope>NUCLEOTIDE SEQUENCE [LARGE SCALE GENOMIC DNA]</scope>
    <source>
        <strain evidence="1 2">CBS 109695</strain>
    </source>
</reference>
<dbReference type="EMBL" id="KV417510">
    <property type="protein sequence ID" value="KZP27111.1"/>
    <property type="molecule type" value="Genomic_DNA"/>
</dbReference>
<name>A0A166QG47_9AGAM</name>
<evidence type="ECO:0000313" key="2">
    <source>
        <dbReference type="Proteomes" id="UP000076532"/>
    </source>
</evidence>
<proteinExistence type="predicted"/>
<dbReference type="Proteomes" id="UP000076532">
    <property type="component" value="Unassembled WGS sequence"/>
</dbReference>
<accession>A0A166QG47</accession>
<organism evidence="1 2">
    <name type="scientific">Athelia psychrophila</name>
    <dbReference type="NCBI Taxonomy" id="1759441"/>
    <lineage>
        <taxon>Eukaryota</taxon>
        <taxon>Fungi</taxon>
        <taxon>Dikarya</taxon>
        <taxon>Basidiomycota</taxon>
        <taxon>Agaricomycotina</taxon>
        <taxon>Agaricomycetes</taxon>
        <taxon>Agaricomycetidae</taxon>
        <taxon>Atheliales</taxon>
        <taxon>Atheliaceae</taxon>
        <taxon>Athelia</taxon>
    </lineage>
</organism>
<protein>
    <submittedName>
        <fullName evidence="1">Uncharacterized protein</fullName>
    </submittedName>
</protein>